<evidence type="ECO:0000256" key="2">
    <source>
        <dbReference type="ARBA" id="ARBA00005375"/>
    </source>
</evidence>
<dbReference type="PANTHER" id="PTHR11567">
    <property type="entry name" value="ACID PHOSPHATASE-RELATED"/>
    <property type="match status" value="1"/>
</dbReference>
<dbReference type="Proteomes" id="UP000187209">
    <property type="component" value="Unassembled WGS sequence"/>
</dbReference>
<reference evidence="8 9" key="1">
    <citation type="submission" date="2016-11" db="EMBL/GenBank/DDBJ databases">
        <title>The macronuclear genome of Stentor coeruleus: a giant cell with tiny introns.</title>
        <authorList>
            <person name="Slabodnick M."/>
            <person name="Ruby J.G."/>
            <person name="Reiff S.B."/>
            <person name="Swart E.C."/>
            <person name="Gosai S."/>
            <person name="Prabakaran S."/>
            <person name="Witkowska E."/>
            <person name="Larue G.E."/>
            <person name="Fisher S."/>
            <person name="Freeman R.M."/>
            <person name="Gunawardena J."/>
            <person name="Chu W."/>
            <person name="Stover N.A."/>
            <person name="Gregory B.D."/>
            <person name="Nowacki M."/>
            <person name="Derisi J."/>
            <person name="Roy S.W."/>
            <person name="Marshall W.F."/>
            <person name="Sood P."/>
        </authorList>
    </citation>
    <scope>NUCLEOTIDE SEQUENCE [LARGE SCALE GENOMIC DNA]</scope>
    <source>
        <strain evidence="8">WM001</strain>
    </source>
</reference>
<dbReference type="EMBL" id="MPUH01000093">
    <property type="protein sequence ID" value="OMJ90891.1"/>
    <property type="molecule type" value="Genomic_DNA"/>
</dbReference>
<accession>A0A1R2CPG5</accession>
<dbReference type="Pfam" id="PF00328">
    <property type="entry name" value="His_Phos_2"/>
    <property type="match status" value="1"/>
</dbReference>
<protein>
    <recommendedName>
        <fullName evidence="10">Acid phosphatase</fullName>
    </recommendedName>
</protein>
<dbReference type="PANTHER" id="PTHR11567:SF211">
    <property type="entry name" value="PROSTATIC ACID PHOSPHATASE"/>
    <property type="match status" value="1"/>
</dbReference>
<organism evidence="8 9">
    <name type="scientific">Stentor coeruleus</name>
    <dbReference type="NCBI Taxonomy" id="5963"/>
    <lineage>
        <taxon>Eukaryota</taxon>
        <taxon>Sar</taxon>
        <taxon>Alveolata</taxon>
        <taxon>Ciliophora</taxon>
        <taxon>Postciliodesmatophora</taxon>
        <taxon>Heterotrichea</taxon>
        <taxon>Heterotrichida</taxon>
        <taxon>Stentoridae</taxon>
        <taxon>Stentor</taxon>
    </lineage>
</organism>
<evidence type="ECO:0000256" key="1">
    <source>
        <dbReference type="ARBA" id="ARBA00000032"/>
    </source>
</evidence>
<evidence type="ECO:0000313" key="9">
    <source>
        <dbReference type="Proteomes" id="UP000187209"/>
    </source>
</evidence>
<keyword evidence="9" id="KW-1185">Reference proteome</keyword>
<comment type="similarity">
    <text evidence="2">Belongs to the histidine acid phosphatase family.</text>
</comment>
<keyword evidence="3" id="KW-0732">Signal</keyword>
<dbReference type="AlphaFoldDB" id="A0A1R2CPG5"/>
<gene>
    <name evidence="8" type="ORF">SteCoe_6653</name>
</gene>
<keyword evidence="6" id="KW-0325">Glycoprotein</keyword>
<dbReference type="CDD" id="cd07061">
    <property type="entry name" value="HP_HAP_like"/>
    <property type="match status" value="1"/>
</dbReference>
<dbReference type="InterPro" id="IPR000560">
    <property type="entry name" value="His_Pase_clade-2"/>
</dbReference>
<keyword evidence="5" id="KW-1015">Disulfide bond</keyword>
<comment type="catalytic activity">
    <reaction evidence="1">
        <text>a phosphate monoester + H2O = an alcohol + phosphate</text>
        <dbReference type="Rhea" id="RHEA:15017"/>
        <dbReference type="ChEBI" id="CHEBI:15377"/>
        <dbReference type="ChEBI" id="CHEBI:30879"/>
        <dbReference type="ChEBI" id="CHEBI:43474"/>
        <dbReference type="ChEBI" id="CHEBI:67140"/>
        <dbReference type="EC" id="3.1.3.2"/>
    </reaction>
</comment>
<comment type="caution">
    <text evidence="8">The sequence shown here is derived from an EMBL/GenBank/DDBJ whole genome shotgun (WGS) entry which is preliminary data.</text>
</comment>
<keyword evidence="7" id="KW-0472">Membrane</keyword>
<dbReference type="OrthoDB" id="299201at2759"/>
<evidence type="ECO:0000256" key="4">
    <source>
        <dbReference type="ARBA" id="ARBA00022801"/>
    </source>
</evidence>
<dbReference type="InterPro" id="IPR050645">
    <property type="entry name" value="Histidine_acid_phosphatase"/>
</dbReference>
<evidence type="ECO:0000256" key="3">
    <source>
        <dbReference type="ARBA" id="ARBA00022729"/>
    </source>
</evidence>
<proteinExistence type="inferred from homology"/>
<evidence type="ECO:0008006" key="10">
    <source>
        <dbReference type="Google" id="ProtNLM"/>
    </source>
</evidence>
<name>A0A1R2CPG5_9CILI</name>
<dbReference type="Gene3D" id="3.40.50.1240">
    <property type="entry name" value="Phosphoglycerate mutase-like"/>
    <property type="match status" value="1"/>
</dbReference>
<dbReference type="GO" id="GO:0003993">
    <property type="term" value="F:acid phosphatase activity"/>
    <property type="evidence" value="ECO:0007669"/>
    <property type="project" value="UniProtKB-EC"/>
</dbReference>
<evidence type="ECO:0000256" key="6">
    <source>
        <dbReference type="ARBA" id="ARBA00023180"/>
    </source>
</evidence>
<feature type="transmembrane region" description="Helical" evidence="7">
    <location>
        <begin position="389"/>
        <end position="409"/>
    </location>
</feature>
<sequence>MVQEVCRHGARSPTTFMPWDNLLIWPYGPGELTPEGIRQHYLLGTALRQKYINELKFLSPNYNQSEIYVFSSDRNRTIISAFSQMQGLYPPGTGFQLRSQAMETIAQPPINVKNLQKTISQLSLNPLPYLTQVIPIHNDEIIRELALNPSSSCNYYDYLASYKMTLPELQNIYNKYPDVIDDIQKCLVVSKSKAQSLARKVSDSVIANNFINNPLPCNFSMSFITKVQQLAEEVKNYNFFEPDFLARLAGSAIMQKIANNFYMKITMNYTKKFILYSGHDTTLSFMLAFMGYTMTGLPPYASTLIFELHEDKMEYYVTLKYNNKDLKIKGCGSVNCSWDEFLRFVEIRSIPDIENACLINTSQVLQRSLRVALDDVFHLPGDNGGSLKWYFWISVSLYLVLLLMLILLCKRKFLVENLGE</sequence>
<dbReference type="SUPFAM" id="SSF53254">
    <property type="entry name" value="Phosphoglycerate mutase-like"/>
    <property type="match status" value="1"/>
</dbReference>
<feature type="transmembrane region" description="Helical" evidence="7">
    <location>
        <begin position="273"/>
        <end position="294"/>
    </location>
</feature>
<evidence type="ECO:0000256" key="7">
    <source>
        <dbReference type="SAM" id="Phobius"/>
    </source>
</evidence>
<dbReference type="InterPro" id="IPR029033">
    <property type="entry name" value="His_PPase_superfam"/>
</dbReference>
<keyword evidence="7" id="KW-1133">Transmembrane helix</keyword>
<keyword evidence="4" id="KW-0378">Hydrolase</keyword>
<evidence type="ECO:0000313" key="8">
    <source>
        <dbReference type="EMBL" id="OMJ90891.1"/>
    </source>
</evidence>
<keyword evidence="7" id="KW-0812">Transmembrane</keyword>
<evidence type="ECO:0000256" key="5">
    <source>
        <dbReference type="ARBA" id="ARBA00023157"/>
    </source>
</evidence>